<accession>A0A9W8CG55</accession>
<dbReference type="SUPFAM" id="SSF46565">
    <property type="entry name" value="Chaperone J-domain"/>
    <property type="match status" value="1"/>
</dbReference>
<comment type="caution">
    <text evidence="4">The sequence shown here is derived from an EMBL/GenBank/DDBJ whole genome shotgun (WGS) entry which is preliminary data.</text>
</comment>
<dbReference type="GO" id="GO:0005737">
    <property type="term" value="C:cytoplasm"/>
    <property type="evidence" value="ECO:0007669"/>
    <property type="project" value="TreeGrafter"/>
</dbReference>
<dbReference type="PANTHER" id="PTHR43096">
    <property type="entry name" value="DNAJ HOMOLOG 1, MITOCHONDRIAL-RELATED"/>
    <property type="match status" value="1"/>
</dbReference>
<dbReference type="PANTHER" id="PTHR43096:SF52">
    <property type="entry name" value="DNAJ HOMOLOG 1, MITOCHONDRIAL-RELATED"/>
    <property type="match status" value="1"/>
</dbReference>
<organism evidence="4 5">
    <name type="scientific">Coemansia asiatica</name>
    <dbReference type="NCBI Taxonomy" id="1052880"/>
    <lineage>
        <taxon>Eukaryota</taxon>
        <taxon>Fungi</taxon>
        <taxon>Fungi incertae sedis</taxon>
        <taxon>Zoopagomycota</taxon>
        <taxon>Kickxellomycotina</taxon>
        <taxon>Kickxellomycetes</taxon>
        <taxon>Kickxellales</taxon>
        <taxon>Kickxellaceae</taxon>
        <taxon>Coemansia</taxon>
    </lineage>
</organism>
<dbReference type="PROSITE" id="PS50076">
    <property type="entry name" value="DNAJ_2"/>
    <property type="match status" value="1"/>
</dbReference>
<protein>
    <recommendedName>
        <fullName evidence="3">J domain-containing protein</fullName>
    </recommendedName>
</protein>
<feature type="non-terminal residue" evidence="4">
    <location>
        <position position="1"/>
    </location>
</feature>
<dbReference type="InterPro" id="IPR018253">
    <property type="entry name" value="DnaJ_domain_CS"/>
</dbReference>
<dbReference type="PRINTS" id="PR00625">
    <property type="entry name" value="JDOMAIN"/>
</dbReference>
<keyword evidence="1" id="KW-0143">Chaperone</keyword>
<evidence type="ECO:0000256" key="2">
    <source>
        <dbReference type="SAM" id="MobiDB-lite"/>
    </source>
</evidence>
<dbReference type="PROSITE" id="PS00636">
    <property type="entry name" value="DNAJ_1"/>
    <property type="match status" value="1"/>
</dbReference>
<evidence type="ECO:0000259" key="3">
    <source>
        <dbReference type="PROSITE" id="PS50076"/>
    </source>
</evidence>
<dbReference type="Gene3D" id="1.10.287.110">
    <property type="entry name" value="DnaJ domain"/>
    <property type="match status" value="1"/>
</dbReference>
<dbReference type="SMART" id="SM00271">
    <property type="entry name" value="DnaJ"/>
    <property type="match status" value="1"/>
</dbReference>
<feature type="compositionally biased region" description="Polar residues" evidence="2">
    <location>
        <begin position="1"/>
        <end position="14"/>
    </location>
</feature>
<evidence type="ECO:0000313" key="4">
    <source>
        <dbReference type="EMBL" id="KAJ1641743.1"/>
    </source>
</evidence>
<dbReference type="EMBL" id="JANBOH010000675">
    <property type="protein sequence ID" value="KAJ1641743.1"/>
    <property type="molecule type" value="Genomic_DNA"/>
</dbReference>
<feature type="domain" description="J" evidence="3">
    <location>
        <begin position="30"/>
        <end position="122"/>
    </location>
</feature>
<keyword evidence="5" id="KW-1185">Reference proteome</keyword>
<gene>
    <name evidence="4" type="ORF">LPJ64_006329</name>
</gene>
<dbReference type="GO" id="GO:0051082">
    <property type="term" value="F:unfolded protein binding"/>
    <property type="evidence" value="ECO:0007669"/>
    <property type="project" value="TreeGrafter"/>
</dbReference>
<dbReference type="InterPro" id="IPR001623">
    <property type="entry name" value="DnaJ_domain"/>
</dbReference>
<reference evidence="4" key="1">
    <citation type="submission" date="2022-07" db="EMBL/GenBank/DDBJ databases">
        <title>Phylogenomic reconstructions and comparative analyses of Kickxellomycotina fungi.</title>
        <authorList>
            <person name="Reynolds N.K."/>
            <person name="Stajich J.E."/>
            <person name="Barry K."/>
            <person name="Grigoriev I.V."/>
            <person name="Crous P."/>
            <person name="Smith M.E."/>
        </authorList>
    </citation>
    <scope>NUCLEOTIDE SEQUENCE</scope>
    <source>
        <strain evidence="4">NBRC 105413</strain>
    </source>
</reference>
<feature type="region of interest" description="Disordered" evidence="2">
    <location>
        <begin position="1"/>
        <end position="20"/>
    </location>
</feature>
<dbReference type="GO" id="GO:0042026">
    <property type="term" value="P:protein refolding"/>
    <property type="evidence" value="ECO:0007669"/>
    <property type="project" value="TreeGrafter"/>
</dbReference>
<dbReference type="AlphaFoldDB" id="A0A9W8CG55"/>
<proteinExistence type="predicted"/>
<sequence length="329" mass="37640">RAYASSNEQQQSSRHSSKDADRILGRMKIDAYTTLGVDKNSTAAEIKAKYYQLCRELHPDAQSHRLGTRARAPSGLGLSKQQWLELSFDEKQKMLREQFVAVQDAYEVLSDTTLRRKYDTMYQRNPGCASVNRDAWARERPTANRTWQTEEEKLNEKRIKIGIIGFSIVFAVVLGYQKLVQHEDLLRIGSIEHFRSIKVLSRARERAMEKWREVPPEHAMEYESRRLHRAQHGHAEMTEEDAAMRAGEYHRIWPHGSGLGLIALLTDEQLCGVDSRSRAAMDPALPAVRMAAQRALERDRIVRKYYAPTHFPSAISAPTSRAGSDQHRG</sequence>
<evidence type="ECO:0000256" key="1">
    <source>
        <dbReference type="ARBA" id="ARBA00023186"/>
    </source>
</evidence>
<evidence type="ECO:0000313" key="5">
    <source>
        <dbReference type="Proteomes" id="UP001145021"/>
    </source>
</evidence>
<dbReference type="Proteomes" id="UP001145021">
    <property type="component" value="Unassembled WGS sequence"/>
</dbReference>
<dbReference type="InterPro" id="IPR036869">
    <property type="entry name" value="J_dom_sf"/>
</dbReference>
<dbReference type="CDD" id="cd06257">
    <property type="entry name" value="DnaJ"/>
    <property type="match status" value="1"/>
</dbReference>
<name>A0A9W8CG55_9FUNG</name>
<dbReference type="Pfam" id="PF00226">
    <property type="entry name" value="DnaJ"/>
    <property type="match status" value="1"/>
</dbReference>